<sequence length="543" mass="59598">MGRSYQYYEGASENTSTTSKHSYKTSSTASTEEDIMVGETSPLLAHDGQSPTKAQFSRRRTLRSPHSIMAFVCIAVFLTCCGDQFVDPPETRIFESIICYRYFEKVDPSKIKLSREVVGPGAIGGVDEMWCKADAVQDQLAVVNGYQSFFDGWPALLLALPFGWAADRFGRWPFLFMNLVQFALKNMWRQFVTWQWQAFDVRAVWGASAFAILGGGSATASAMFFVLVSDVLPAEERAGAFLRLGASNLAPSLFIPPVAAWLMTLNPWIPYLIGTLMLVLAFVLCLFIPETLGYGHRDHGETTEIPAAEGPASDSPKPKSTAVQYFRSSISFLTEDWRIPALILPFVVHILISNLTRLILQYSSKRYGLTIAQGTLLITLHNGIHVLLLFALLPWLSTFVMKRFNLCNQKKDLYLTRVSHVLMAIGWLAVAASPNVWAVAVSLSVASLGVGSALLMRSFLTSLVPAHHIARTYSAIGIVDTLGAMFGTPALAGLFKDGLSLGGGWIGLPFYVIGLASAFFAGLLFLVKLRKSEGSERNDGDEE</sequence>
<dbReference type="Proteomes" id="UP001305779">
    <property type="component" value="Unassembled WGS sequence"/>
</dbReference>
<keyword evidence="4 6" id="KW-0472">Membrane</keyword>
<comment type="caution">
    <text evidence="7">The sequence shown here is derived from an EMBL/GenBank/DDBJ whole genome shotgun (WGS) entry which is preliminary data.</text>
</comment>
<name>A0ABR0F080_ZASCE</name>
<feature type="transmembrane region" description="Helical" evidence="6">
    <location>
        <begin position="436"/>
        <end position="460"/>
    </location>
</feature>
<dbReference type="PANTHER" id="PTHR23507:SF1">
    <property type="entry name" value="FI18259P1-RELATED"/>
    <property type="match status" value="1"/>
</dbReference>
<evidence type="ECO:0000256" key="6">
    <source>
        <dbReference type="SAM" id="Phobius"/>
    </source>
</evidence>
<evidence type="ECO:0000256" key="4">
    <source>
        <dbReference type="ARBA" id="ARBA00023136"/>
    </source>
</evidence>
<comment type="subcellular location">
    <subcellularLocation>
        <location evidence="1">Membrane</location>
        <topology evidence="1">Multi-pass membrane protein</topology>
    </subcellularLocation>
</comment>
<feature type="region of interest" description="Disordered" evidence="5">
    <location>
        <begin position="1"/>
        <end position="33"/>
    </location>
</feature>
<dbReference type="Gene3D" id="1.20.1250.20">
    <property type="entry name" value="MFS general substrate transporter like domains"/>
    <property type="match status" value="1"/>
</dbReference>
<feature type="transmembrane region" description="Helical" evidence="6">
    <location>
        <begin position="504"/>
        <end position="527"/>
    </location>
</feature>
<feature type="transmembrane region" description="Helical" evidence="6">
    <location>
        <begin position="472"/>
        <end position="492"/>
    </location>
</feature>
<evidence type="ECO:0000256" key="2">
    <source>
        <dbReference type="ARBA" id="ARBA00022692"/>
    </source>
</evidence>
<keyword evidence="8" id="KW-1185">Reference proteome</keyword>
<feature type="region of interest" description="Disordered" evidence="5">
    <location>
        <begin position="299"/>
        <end position="320"/>
    </location>
</feature>
<protein>
    <recommendedName>
        <fullName evidence="9">Major facilitator superfamily (MFS) profile domain-containing protein</fullName>
    </recommendedName>
</protein>
<feature type="transmembrane region" description="Helical" evidence="6">
    <location>
        <begin position="68"/>
        <end position="86"/>
    </location>
</feature>
<feature type="transmembrane region" description="Helical" evidence="6">
    <location>
        <begin position="380"/>
        <end position="401"/>
    </location>
</feature>
<feature type="transmembrane region" description="Helical" evidence="6">
    <location>
        <begin position="240"/>
        <end position="262"/>
    </location>
</feature>
<proteinExistence type="predicted"/>
<dbReference type="EMBL" id="JAXOVC010000001">
    <property type="protein sequence ID" value="KAK4507142.1"/>
    <property type="molecule type" value="Genomic_DNA"/>
</dbReference>
<feature type="transmembrane region" description="Helical" evidence="6">
    <location>
        <begin position="339"/>
        <end position="360"/>
    </location>
</feature>
<evidence type="ECO:0000256" key="1">
    <source>
        <dbReference type="ARBA" id="ARBA00004141"/>
    </source>
</evidence>
<evidence type="ECO:0000256" key="3">
    <source>
        <dbReference type="ARBA" id="ARBA00022989"/>
    </source>
</evidence>
<feature type="transmembrane region" description="Helical" evidence="6">
    <location>
        <begin position="413"/>
        <end position="430"/>
    </location>
</feature>
<feature type="transmembrane region" description="Helical" evidence="6">
    <location>
        <begin position="203"/>
        <end position="228"/>
    </location>
</feature>
<keyword evidence="2 6" id="KW-0812">Transmembrane</keyword>
<gene>
    <name evidence="7" type="ORF">PRZ48_000876</name>
</gene>
<dbReference type="PANTHER" id="PTHR23507">
    <property type="entry name" value="ZGC:174356"/>
    <property type="match status" value="1"/>
</dbReference>
<evidence type="ECO:0000313" key="7">
    <source>
        <dbReference type="EMBL" id="KAK4507142.1"/>
    </source>
</evidence>
<feature type="compositionally biased region" description="Low complexity" evidence="5">
    <location>
        <begin position="15"/>
        <end position="30"/>
    </location>
</feature>
<feature type="transmembrane region" description="Helical" evidence="6">
    <location>
        <begin position="268"/>
        <end position="288"/>
    </location>
</feature>
<evidence type="ECO:0008006" key="9">
    <source>
        <dbReference type="Google" id="ProtNLM"/>
    </source>
</evidence>
<evidence type="ECO:0000256" key="5">
    <source>
        <dbReference type="SAM" id="MobiDB-lite"/>
    </source>
</evidence>
<dbReference type="InterPro" id="IPR011701">
    <property type="entry name" value="MFS"/>
</dbReference>
<organism evidence="7 8">
    <name type="scientific">Zasmidium cellare</name>
    <name type="common">Wine cellar mold</name>
    <name type="synonym">Racodium cellare</name>
    <dbReference type="NCBI Taxonomy" id="395010"/>
    <lineage>
        <taxon>Eukaryota</taxon>
        <taxon>Fungi</taxon>
        <taxon>Dikarya</taxon>
        <taxon>Ascomycota</taxon>
        <taxon>Pezizomycotina</taxon>
        <taxon>Dothideomycetes</taxon>
        <taxon>Dothideomycetidae</taxon>
        <taxon>Mycosphaerellales</taxon>
        <taxon>Mycosphaerellaceae</taxon>
        <taxon>Zasmidium</taxon>
    </lineage>
</organism>
<reference evidence="7 8" key="1">
    <citation type="journal article" date="2023" name="G3 (Bethesda)">
        <title>A chromosome-level genome assembly of Zasmidium syzygii isolated from banana leaves.</title>
        <authorList>
            <person name="van Westerhoven A.C."/>
            <person name="Mehrabi R."/>
            <person name="Talebi R."/>
            <person name="Steentjes M.B.F."/>
            <person name="Corcolon B."/>
            <person name="Chong P.A."/>
            <person name="Kema G.H.J."/>
            <person name="Seidl M.F."/>
        </authorList>
    </citation>
    <scope>NUCLEOTIDE SEQUENCE [LARGE SCALE GENOMIC DNA]</scope>
    <source>
        <strain evidence="7 8">P124</strain>
    </source>
</reference>
<accession>A0ABR0F080</accession>
<evidence type="ECO:0000313" key="8">
    <source>
        <dbReference type="Proteomes" id="UP001305779"/>
    </source>
</evidence>
<keyword evidence="3 6" id="KW-1133">Transmembrane helix</keyword>
<dbReference type="SUPFAM" id="SSF103473">
    <property type="entry name" value="MFS general substrate transporter"/>
    <property type="match status" value="1"/>
</dbReference>
<dbReference type="InterPro" id="IPR036259">
    <property type="entry name" value="MFS_trans_sf"/>
</dbReference>
<dbReference type="Pfam" id="PF07690">
    <property type="entry name" value="MFS_1"/>
    <property type="match status" value="1"/>
</dbReference>